<dbReference type="OrthoDB" id="2804045at2759"/>
<gene>
    <name evidence="3" type="ORF">CERSUDRAFT_65109</name>
</gene>
<name>M2QKB4_CERS8</name>
<dbReference type="Proteomes" id="UP000016930">
    <property type="component" value="Unassembled WGS sequence"/>
</dbReference>
<protein>
    <recommendedName>
        <fullName evidence="2">DUF6533 domain-containing protein</fullName>
    </recommendedName>
</protein>
<evidence type="ECO:0000313" key="4">
    <source>
        <dbReference type="Proteomes" id="UP000016930"/>
    </source>
</evidence>
<keyword evidence="1" id="KW-0812">Transmembrane</keyword>
<keyword evidence="1" id="KW-0472">Membrane</keyword>
<organism evidence="3 4">
    <name type="scientific">Ceriporiopsis subvermispora (strain B)</name>
    <name type="common">White-rot fungus</name>
    <name type="synonym">Gelatoporia subvermispora</name>
    <dbReference type="NCBI Taxonomy" id="914234"/>
    <lineage>
        <taxon>Eukaryota</taxon>
        <taxon>Fungi</taxon>
        <taxon>Dikarya</taxon>
        <taxon>Basidiomycota</taxon>
        <taxon>Agaricomycotina</taxon>
        <taxon>Agaricomycetes</taxon>
        <taxon>Polyporales</taxon>
        <taxon>Gelatoporiaceae</taxon>
        <taxon>Gelatoporia</taxon>
    </lineage>
</organism>
<dbReference type="AlphaFoldDB" id="M2QKB4"/>
<sequence length="217" mass="24350">MADLGPDIASDPIVSILQSDWISTCCTVATSVLVFYDHIMTLPREIDLIWGRKWSSVTILFHFNRWAIFVWAVQQLPFTVLPLLEAQSCVGFYIFNFAFTLLLFAIWAAFSSFRTFGISGRNWWLATAVCALNMVPVGTNGLCTRISVAVADLLVLLITWRKTYGLYRISKRNNVPAPILGLLLKDGKGYFVSILLALNILNVVGNMTNVEPYEPYS</sequence>
<keyword evidence="4" id="KW-1185">Reference proteome</keyword>
<feature type="transmembrane region" description="Helical" evidence="1">
    <location>
        <begin position="90"/>
        <end position="110"/>
    </location>
</feature>
<evidence type="ECO:0000259" key="2">
    <source>
        <dbReference type="Pfam" id="PF20151"/>
    </source>
</evidence>
<feature type="domain" description="DUF6533" evidence="2">
    <location>
        <begin position="25"/>
        <end position="69"/>
    </location>
</feature>
<proteinExistence type="predicted"/>
<dbReference type="EMBL" id="KB445796">
    <property type="protein sequence ID" value="EMD37433.1"/>
    <property type="molecule type" value="Genomic_DNA"/>
</dbReference>
<accession>M2QKB4</accession>
<keyword evidence="1" id="KW-1133">Transmembrane helix</keyword>
<feature type="transmembrane region" description="Helical" evidence="1">
    <location>
        <begin position="63"/>
        <end position="84"/>
    </location>
</feature>
<evidence type="ECO:0000256" key="1">
    <source>
        <dbReference type="SAM" id="Phobius"/>
    </source>
</evidence>
<evidence type="ECO:0000313" key="3">
    <source>
        <dbReference type="EMBL" id="EMD37433.1"/>
    </source>
</evidence>
<dbReference type="HOGENOM" id="CLU_053360_3_0_1"/>
<reference evidence="3 4" key="1">
    <citation type="journal article" date="2012" name="Proc. Natl. Acad. Sci. U.S.A.">
        <title>Comparative genomics of Ceriporiopsis subvermispora and Phanerochaete chrysosporium provide insight into selective ligninolysis.</title>
        <authorList>
            <person name="Fernandez-Fueyo E."/>
            <person name="Ruiz-Duenas F.J."/>
            <person name="Ferreira P."/>
            <person name="Floudas D."/>
            <person name="Hibbett D.S."/>
            <person name="Canessa P."/>
            <person name="Larrondo L.F."/>
            <person name="James T.Y."/>
            <person name="Seelenfreund D."/>
            <person name="Lobos S."/>
            <person name="Polanco R."/>
            <person name="Tello M."/>
            <person name="Honda Y."/>
            <person name="Watanabe T."/>
            <person name="Watanabe T."/>
            <person name="Ryu J.S."/>
            <person name="Kubicek C.P."/>
            <person name="Schmoll M."/>
            <person name="Gaskell J."/>
            <person name="Hammel K.E."/>
            <person name="St John F.J."/>
            <person name="Vanden Wymelenberg A."/>
            <person name="Sabat G."/>
            <person name="Splinter BonDurant S."/>
            <person name="Syed K."/>
            <person name="Yadav J.S."/>
            <person name="Doddapaneni H."/>
            <person name="Subramanian V."/>
            <person name="Lavin J.L."/>
            <person name="Oguiza J.A."/>
            <person name="Perez G."/>
            <person name="Pisabarro A.G."/>
            <person name="Ramirez L."/>
            <person name="Santoyo F."/>
            <person name="Master E."/>
            <person name="Coutinho P.M."/>
            <person name="Henrissat B."/>
            <person name="Lombard V."/>
            <person name="Magnuson J.K."/>
            <person name="Kuees U."/>
            <person name="Hori C."/>
            <person name="Igarashi K."/>
            <person name="Samejima M."/>
            <person name="Held B.W."/>
            <person name="Barry K.W."/>
            <person name="LaButti K.M."/>
            <person name="Lapidus A."/>
            <person name="Lindquist E.A."/>
            <person name="Lucas S.M."/>
            <person name="Riley R."/>
            <person name="Salamov A.A."/>
            <person name="Hoffmeister D."/>
            <person name="Schwenk D."/>
            <person name="Hadar Y."/>
            <person name="Yarden O."/>
            <person name="de Vries R.P."/>
            <person name="Wiebenga A."/>
            <person name="Stenlid J."/>
            <person name="Eastwood D."/>
            <person name="Grigoriev I.V."/>
            <person name="Berka R.M."/>
            <person name="Blanchette R.A."/>
            <person name="Kersten P."/>
            <person name="Martinez A.T."/>
            <person name="Vicuna R."/>
            <person name="Cullen D."/>
        </authorList>
    </citation>
    <scope>NUCLEOTIDE SEQUENCE [LARGE SCALE GENOMIC DNA]</scope>
    <source>
        <strain evidence="3 4">B</strain>
    </source>
</reference>
<dbReference type="InterPro" id="IPR045340">
    <property type="entry name" value="DUF6533"/>
</dbReference>
<feature type="transmembrane region" description="Helical" evidence="1">
    <location>
        <begin position="21"/>
        <end position="42"/>
    </location>
</feature>
<dbReference type="Pfam" id="PF20151">
    <property type="entry name" value="DUF6533"/>
    <property type="match status" value="1"/>
</dbReference>